<gene>
    <name evidence="2" type="ORF">BBJ29_002718</name>
    <name evidence="1" type="ORF">BBP00_00004208</name>
</gene>
<dbReference type="EMBL" id="MBAD02000034">
    <property type="protein sequence ID" value="RLN71743.1"/>
    <property type="molecule type" value="Genomic_DNA"/>
</dbReference>
<evidence type="ECO:0000313" key="1">
    <source>
        <dbReference type="EMBL" id="RLN63338.1"/>
    </source>
</evidence>
<dbReference type="OrthoDB" id="69426at2759"/>
<protein>
    <submittedName>
        <fullName evidence="1">Uncharacterized protein</fullName>
    </submittedName>
</protein>
<organism evidence="1 3">
    <name type="scientific">Phytophthora kernoviae</name>
    <dbReference type="NCBI Taxonomy" id="325452"/>
    <lineage>
        <taxon>Eukaryota</taxon>
        <taxon>Sar</taxon>
        <taxon>Stramenopiles</taxon>
        <taxon>Oomycota</taxon>
        <taxon>Peronosporomycetes</taxon>
        <taxon>Peronosporales</taxon>
        <taxon>Peronosporaceae</taxon>
        <taxon>Phytophthora</taxon>
    </lineage>
</organism>
<dbReference type="Gene3D" id="3.40.50.1820">
    <property type="entry name" value="alpha/beta hydrolase"/>
    <property type="match status" value="1"/>
</dbReference>
<dbReference type="Proteomes" id="UP000277300">
    <property type="component" value="Unassembled WGS sequence"/>
</dbReference>
<dbReference type="Proteomes" id="UP000284657">
    <property type="component" value="Unassembled WGS sequence"/>
</dbReference>
<dbReference type="InterPro" id="IPR029058">
    <property type="entry name" value="AB_hydrolase_fold"/>
</dbReference>
<evidence type="ECO:0000313" key="2">
    <source>
        <dbReference type="EMBL" id="RLN71743.1"/>
    </source>
</evidence>
<reference evidence="3 4" key="1">
    <citation type="submission" date="2018-07" db="EMBL/GenBank/DDBJ databases">
        <title>Genome sequencing of oomycete isolates from Chile give support for New Zealand origin for Phytophthora kernoviae and make available the first Nothophytophthora sp. genome.</title>
        <authorList>
            <person name="Studholme D.J."/>
            <person name="Sanfuentes E."/>
            <person name="Panda P."/>
            <person name="Hill R."/>
            <person name="Sambles C."/>
            <person name="Grant M."/>
            <person name="Williams N.M."/>
            <person name="Mcdougal R.L."/>
        </authorList>
    </citation>
    <scope>NUCLEOTIDE SEQUENCE [LARGE SCALE GENOMIC DNA]</scope>
    <source>
        <strain evidence="1">Chile6</strain>
        <strain evidence="2">Chile7</strain>
    </source>
</reference>
<dbReference type="EMBL" id="MBDO02000098">
    <property type="protein sequence ID" value="RLN63338.1"/>
    <property type="molecule type" value="Genomic_DNA"/>
</dbReference>
<evidence type="ECO:0000313" key="4">
    <source>
        <dbReference type="Proteomes" id="UP000284657"/>
    </source>
</evidence>
<evidence type="ECO:0000313" key="3">
    <source>
        <dbReference type="Proteomes" id="UP000277300"/>
    </source>
</evidence>
<accession>A0A3F2RSD5</accession>
<dbReference type="AlphaFoldDB" id="A0A3F2RSD5"/>
<proteinExistence type="predicted"/>
<name>A0A3F2RSD5_9STRA</name>
<sequence length="522" mass="55013">MFCKQGKLNAVDVIISSRKLESSLIDAPSLRLLFTLKRSTMKVYDQSEFYVFANPVVSSDNSSVLYNGYAAFMNGTTDITFLLVDGIAYIETAPVGNTNSTGTASCLDASTIQPLNSIIDALNDATAISSVSASDETITCTSGSLFKVSFGGADYALCASGAAGFTIYGSDLDIVVEYLADPVEISAPILDVNAAAVCEAVVTPTSVTETTLALLTGDAISSDSRRMLQAEADVTISSSSCSCSSTPRPCIFFRGMGSTTEETTLQTTSDYWGDIEEHAPCCSSFSYAILNTVEYAWTDATQQQKVCDFALSVSSSSSSASGVIADTIIVTHSMGGLMMAGALANAKCSLATSTSWVSMSAPMGGSMSSDYQQNTCNGSNVLLQAVANLLGRCPATTASKSLAYEGESFSSSALNTEYEEAKKAYRSYVTAAVCSDNYSGLLSTDQLIYKLAGALIPHKSSENDGIVEYQSCAGGLLTSAFGDSYDDTFYVTGLNHADTTFRHGDALIVNSQKPVKWFECLL</sequence>
<dbReference type="PANTHER" id="PTHR22538">
    <property type="entry name" value="CILIA- AND FLAGELLA-ASSOCIATED PROTEIN 74"/>
    <property type="match status" value="1"/>
</dbReference>
<dbReference type="PANTHER" id="PTHR22538:SF1">
    <property type="entry name" value="VWFD DOMAIN-CONTAINING PROTEIN"/>
    <property type="match status" value="1"/>
</dbReference>
<comment type="caution">
    <text evidence="1">The sequence shown here is derived from an EMBL/GenBank/DDBJ whole genome shotgun (WGS) entry which is preliminary data.</text>
</comment>